<dbReference type="InterPro" id="IPR030400">
    <property type="entry name" value="Sedolisin_dom"/>
</dbReference>
<comment type="caution">
    <text evidence="3">The sequence shown here is derived from an EMBL/GenBank/DDBJ whole genome shotgun (WGS) entry which is preliminary data.</text>
</comment>
<evidence type="ECO:0000256" key="1">
    <source>
        <dbReference type="PROSITE-ProRule" id="PRU01032"/>
    </source>
</evidence>
<dbReference type="InterPro" id="IPR050819">
    <property type="entry name" value="Tripeptidyl-peptidase_I"/>
</dbReference>
<dbReference type="SUPFAM" id="SSF52743">
    <property type="entry name" value="Subtilisin-like"/>
    <property type="match status" value="1"/>
</dbReference>
<keyword evidence="1" id="KW-0378">Hydrolase</keyword>
<keyword evidence="4" id="KW-1185">Reference proteome</keyword>
<evidence type="ECO:0000313" key="4">
    <source>
        <dbReference type="Proteomes" id="UP001140453"/>
    </source>
</evidence>
<protein>
    <recommendedName>
        <fullName evidence="2">Peptidase S53 domain-containing protein</fullName>
    </recommendedName>
</protein>
<dbReference type="GO" id="GO:0004252">
    <property type="term" value="F:serine-type endopeptidase activity"/>
    <property type="evidence" value="ECO:0007669"/>
    <property type="project" value="UniProtKB-UniRule"/>
</dbReference>
<evidence type="ECO:0000259" key="2">
    <source>
        <dbReference type="PROSITE" id="PS51695"/>
    </source>
</evidence>
<dbReference type="Proteomes" id="UP001140453">
    <property type="component" value="Unassembled WGS sequence"/>
</dbReference>
<accession>A0A9W8Z513</accession>
<gene>
    <name evidence="3" type="ORF">N0V93_002095</name>
</gene>
<dbReference type="AlphaFoldDB" id="A0A9W8Z513"/>
<feature type="domain" description="Peptidase S53" evidence="2">
    <location>
        <begin position="14"/>
        <end position="451"/>
    </location>
</feature>
<dbReference type="GO" id="GO:0046872">
    <property type="term" value="F:metal ion binding"/>
    <property type="evidence" value="ECO:0007669"/>
    <property type="project" value="UniProtKB-UniRule"/>
</dbReference>
<dbReference type="EMBL" id="JAPEVB010000001">
    <property type="protein sequence ID" value="KAJ4397858.1"/>
    <property type="molecule type" value="Genomic_DNA"/>
</dbReference>
<feature type="binding site" evidence="1">
    <location>
        <position position="411"/>
    </location>
    <ligand>
        <name>Ca(2+)</name>
        <dbReference type="ChEBI" id="CHEBI:29108"/>
    </ligand>
</feature>
<keyword evidence="1" id="KW-0479">Metal-binding</keyword>
<keyword evidence="1" id="KW-0106">Calcium</keyword>
<feature type="active site" description="Charge relay system" evidence="1">
    <location>
        <position position="94"/>
    </location>
</feature>
<feature type="binding site" evidence="1">
    <location>
        <position position="431"/>
    </location>
    <ligand>
        <name>Ca(2+)</name>
        <dbReference type="ChEBI" id="CHEBI:29108"/>
    </ligand>
</feature>
<organism evidence="3 4">
    <name type="scientific">Gnomoniopsis smithogilvyi</name>
    <dbReference type="NCBI Taxonomy" id="1191159"/>
    <lineage>
        <taxon>Eukaryota</taxon>
        <taxon>Fungi</taxon>
        <taxon>Dikarya</taxon>
        <taxon>Ascomycota</taxon>
        <taxon>Pezizomycotina</taxon>
        <taxon>Sordariomycetes</taxon>
        <taxon>Sordariomycetidae</taxon>
        <taxon>Diaporthales</taxon>
        <taxon>Gnomoniaceae</taxon>
        <taxon>Gnomoniopsis</taxon>
    </lineage>
</organism>
<feature type="binding site" evidence="1">
    <location>
        <position position="410"/>
    </location>
    <ligand>
        <name>Ca(2+)</name>
        <dbReference type="ChEBI" id="CHEBI:29108"/>
    </ligand>
</feature>
<feature type="active site" description="Charge relay system" evidence="1">
    <location>
        <position position="90"/>
    </location>
</feature>
<dbReference type="GO" id="GO:0006508">
    <property type="term" value="P:proteolysis"/>
    <property type="evidence" value="ECO:0007669"/>
    <property type="project" value="UniProtKB-KW"/>
</dbReference>
<comment type="cofactor">
    <cofactor evidence="1">
        <name>Ca(2+)</name>
        <dbReference type="ChEBI" id="CHEBI:29108"/>
    </cofactor>
    <text evidence="1">Binds 1 Ca(2+) ion per subunit.</text>
</comment>
<dbReference type="PANTHER" id="PTHR14218:SF19">
    <property type="entry name" value="SERINE PROTEASE AORO, PUTATIVE (AFU_ORTHOLOGUE AFUA_6G10250)-RELATED"/>
    <property type="match status" value="1"/>
</dbReference>
<feature type="binding site" evidence="1">
    <location>
        <position position="429"/>
    </location>
    <ligand>
        <name>Ca(2+)</name>
        <dbReference type="ChEBI" id="CHEBI:29108"/>
    </ligand>
</feature>
<dbReference type="CDD" id="cd04056">
    <property type="entry name" value="Peptidases_S53"/>
    <property type="match status" value="1"/>
</dbReference>
<name>A0A9W8Z513_9PEZI</name>
<keyword evidence="1" id="KW-0645">Protease</keyword>
<dbReference type="OrthoDB" id="409122at2759"/>
<reference evidence="3" key="1">
    <citation type="submission" date="2022-10" db="EMBL/GenBank/DDBJ databases">
        <title>Tapping the CABI collections for fungal endophytes: first genome assemblies for Collariella, Neodidymelliopsis, Ascochyta clinopodiicola, Didymella pomorum, Didymosphaeria variabile, Neocosmospora piperis and Neocucurbitaria cava.</title>
        <authorList>
            <person name="Hill R."/>
        </authorList>
    </citation>
    <scope>NUCLEOTIDE SEQUENCE</scope>
    <source>
        <strain evidence="3">IMI 355082</strain>
    </source>
</reference>
<feature type="active site" description="Charge relay system" evidence="1">
    <location>
        <position position="369"/>
    </location>
</feature>
<dbReference type="InterPro" id="IPR036852">
    <property type="entry name" value="Peptidase_S8/S53_dom_sf"/>
</dbReference>
<dbReference type="GO" id="GO:0008240">
    <property type="term" value="F:tripeptidyl-peptidase activity"/>
    <property type="evidence" value="ECO:0007669"/>
    <property type="project" value="TreeGrafter"/>
</dbReference>
<dbReference type="PANTHER" id="PTHR14218">
    <property type="entry name" value="PROTEASE S8 TRIPEPTIDYL PEPTIDASE I CLN2"/>
    <property type="match status" value="1"/>
</dbReference>
<sequence>MDGLPVDVVNCSTWITPPCVRALYDIPLPSGVVNSTNSLGVFEEYDTYSQEDLDLFFSTFAPSIPQGTHPTPAFVDGAVAPVPVEDAGGESDLDLTLIYPLIYPQTITLYQTDDPIYAEEALNGTLNGFLDTFLDALDGSFCTYSAYGQTGDNNTLDPTYPDPNPGGYKKPLQCGVYKPANVISVSYLFAEYYEPVNYQRRQCDEWMKLALQGHTILFASGDYGVAGFPEGNFTDGQCVGDENNIFSPAGPSTCPYITSVGATQIPSNGSVYTPEEAANTIFGDGSPFTSGGGFSNIFPIPSYQQSAVAKYFELQNPPYPYYETLYGEDVGANGGIYNRIGRGFPDISAVGHWWLDFNEGEEGGWGGTSMSAPIFASIINRIVEERLSVGKGPIGFLNPSLYANPGLLHDIVKGNNLGCGTDGFLTAPGWDPVTGLGTPNYPKMLDYFLSLP</sequence>
<keyword evidence="1" id="KW-0720">Serine protease</keyword>
<proteinExistence type="predicted"/>
<dbReference type="PROSITE" id="PS51695">
    <property type="entry name" value="SEDOLISIN"/>
    <property type="match status" value="1"/>
</dbReference>
<dbReference type="Gene3D" id="3.40.50.200">
    <property type="entry name" value="Peptidase S8/S53 domain"/>
    <property type="match status" value="1"/>
</dbReference>
<evidence type="ECO:0000313" key="3">
    <source>
        <dbReference type="EMBL" id="KAJ4397858.1"/>
    </source>
</evidence>